<name>A0A820GF82_9BILA</name>
<evidence type="ECO:0000313" key="1">
    <source>
        <dbReference type="EMBL" id="CAF4277285.1"/>
    </source>
</evidence>
<protein>
    <recommendedName>
        <fullName evidence="3">CCHC-type domain-containing protein</fullName>
    </recommendedName>
</protein>
<gene>
    <name evidence="1" type="ORF">OXD698_LOCUS44857</name>
</gene>
<feature type="non-terminal residue" evidence="1">
    <location>
        <position position="355"/>
    </location>
</feature>
<proteinExistence type="predicted"/>
<comment type="caution">
    <text evidence="1">The sequence shown here is derived from an EMBL/GenBank/DDBJ whole genome shotgun (WGS) entry which is preliminary data.</text>
</comment>
<evidence type="ECO:0008006" key="3">
    <source>
        <dbReference type="Google" id="ProtNLM"/>
    </source>
</evidence>
<dbReference type="AlphaFoldDB" id="A0A820GF82"/>
<organism evidence="1 2">
    <name type="scientific">Adineta steineri</name>
    <dbReference type="NCBI Taxonomy" id="433720"/>
    <lineage>
        <taxon>Eukaryota</taxon>
        <taxon>Metazoa</taxon>
        <taxon>Spiralia</taxon>
        <taxon>Gnathifera</taxon>
        <taxon>Rotifera</taxon>
        <taxon>Eurotatoria</taxon>
        <taxon>Bdelloidea</taxon>
        <taxon>Adinetida</taxon>
        <taxon>Adinetidae</taxon>
        <taxon>Adineta</taxon>
    </lineage>
</organism>
<sequence length="355" mass="40418">VKLELTCPNVRDKLLNDRRILINHISYVVAEFLAPAHVLICSKCMALGHFQKQCSQTKETCRTCSEVVDNMKNHICSKIEKCTHCQLNHKSTSLKCPVVKAYRAELTRKLLHLNNPPAATVDINNIMQNYVYKSSNFSLPPVSYASAINSTINSTINPIINPMMKKLDELMNTMSEMKNQLASFEVKQNTIEQFIIAKQEGDDLIKQNLDALAKNQFDMKKDVIHHGLFIDRHENVFTNLFLPMFQDFFTFISSLNKDKKGSILDTDLKDKIECYIIKMNKVKEETGPLDLSFFDKICHDFHIFAQKGENKNGGVLMLVKNFVKVSRIECKLPNVCVVDVKGVEVVRLLGVYAPT</sequence>
<feature type="non-terminal residue" evidence="1">
    <location>
        <position position="1"/>
    </location>
</feature>
<accession>A0A820GF82</accession>
<evidence type="ECO:0000313" key="2">
    <source>
        <dbReference type="Proteomes" id="UP000663844"/>
    </source>
</evidence>
<dbReference type="Proteomes" id="UP000663844">
    <property type="component" value="Unassembled WGS sequence"/>
</dbReference>
<reference evidence="1" key="1">
    <citation type="submission" date="2021-02" db="EMBL/GenBank/DDBJ databases">
        <authorList>
            <person name="Nowell W R."/>
        </authorList>
    </citation>
    <scope>NUCLEOTIDE SEQUENCE</scope>
</reference>
<dbReference type="EMBL" id="CAJOAZ010014216">
    <property type="protein sequence ID" value="CAF4277285.1"/>
    <property type="molecule type" value="Genomic_DNA"/>
</dbReference>